<feature type="domain" description="HMG box" evidence="12">
    <location>
        <begin position="4"/>
        <end position="56"/>
    </location>
</feature>
<dbReference type="PANTHER" id="PTHR21358:SF4">
    <property type="entry name" value="PROTEIN MAELSTROM HOMOLOG"/>
    <property type="match status" value="1"/>
</dbReference>
<dbReference type="GO" id="GO:0007140">
    <property type="term" value="P:male meiotic nuclear division"/>
    <property type="evidence" value="ECO:0007669"/>
    <property type="project" value="TreeGrafter"/>
</dbReference>
<dbReference type="GO" id="GO:0034587">
    <property type="term" value="P:piRNA processing"/>
    <property type="evidence" value="ECO:0007669"/>
    <property type="project" value="TreeGrafter"/>
</dbReference>
<keyword evidence="10" id="KW-0469">Meiosis</keyword>
<dbReference type="InterPro" id="IPR024970">
    <property type="entry name" value="Maelstrom"/>
</dbReference>
<evidence type="ECO:0000256" key="8">
    <source>
        <dbReference type="ARBA" id="ARBA00023158"/>
    </source>
</evidence>
<dbReference type="GO" id="GO:0005634">
    <property type="term" value="C:nucleus"/>
    <property type="evidence" value="ECO:0007669"/>
    <property type="project" value="UniProtKB-SubCell"/>
</dbReference>
<dbReference type="InterPro" id="IPR009071">
    <property type="entry name" value="HMG_box_dom"/>
</dbReference>
<evidence type="ECO:0000256" key="2">
    <source>
        <dbReference type="ARBA" id="ARBA00004496"/>
    </source>
</evidence>
<organism evidence="14 15">
    <name type="scientific">Halocaridina rubra</name>
    <name type="common">Hawaiian red shrimp</name>
    <dbReference type="NCBI Taxonomy" id="373956"/>
    <lineage>
        <taxon>Eukaryota</taxon>
        <taxon>Metazoa</taxon>
        <taxon>Ecdysozoa</taxon>
        <taxon>Arthropoda</taxon>
        <taxon>Crustacea</taxon>
        <taxon>Multicrustacea</taxon>
        <taxon>Malacostraca</taxon>
        <taxon>Eumalacostraca</taxon>
        <taxon>Eucarida</taxon>
        <taxon>Decapoda</taxon>
        <taxon>Pleocyemata</taxon>
        <taxon>Caridea</taxon>
        <taxon>Atyoidea</taxon>
        <taxon>Atyidae</taxon>
        <taxon>Halocaridina</taxon>
    </lineage>
</organism>
<evidence type="ECO:0000256" key="3">
    <source>
        <dbReference type="ARBA" id="ARBA00007057"/>
    </source>
</evidence>
<evidence type="ECO:0000256" key="4">
    <source>
        <dbReference type="ARBA" id="ARBA00022473"/>
    </source>
</evidence>
<dbReference type="InterPro" id="IPR036910">
    <property type="entry name" value="HMG_box_dom_sf"/>
</dbReference>
<dbReference type="Pfam" id="PF09011">
    <property type="entry name" value="HMG_box_2"/>
    <property type="match status" value="1"/>
</dbReference>
<accession>A0AAN9AF72</accession>
<dbReference type="InterPro" id="IPR039259">
    <property type="entry name" value="Protein_maelstrom"/>
</dbReference>
<evidence type="ECO:0000256" key="11">
    <source>
        <dbReference type="SAM" id="MobiDB-lite"/>
    </source>
</evidence>
<comment type="caution">
    <text evidence="14">The sequence shown here is derived from an EMBL/GenBank/DDBJ whole genome shotgun (WGS) entry which is preliminary data.</text>
</comment>
<keyword evidence="6" id="KW-0221">Differentiation</keyword>
<evidence type="ECO:0000256" key="1">
    <source>
        <dbReference type="ARBA" id="ARBA00004123"/>
    </source>
</evidence>
<evidence type="ECO:0000313" key="15">
    <source>
        <dbReference type="Proteomes" id="UP001381693"/>
    </source>
</evidence>
<keyword evidence="5" id="KW-0963">Cytoplasm</keyword>
<feature type="region of interest" description="Disordered" evidence="11">
    <location>
        <begin position="447"/>
        <end position="468"/>
    </location>
</feature>
<dbReference type="EMBL" id="JAXCGZ010003866">
    <property type="protein sequence ID" value="KAK7082867.1"/>
    <property type="molecule type" value="Genomic_DNA"/>
</dbReference>
<dbReference type="SUPFAM" id="SSF47095">
    <property type="entry name" value="HMG-box"/>
    <property type="match status" value="1"/>
</dbReference>
<name>A0AAN9AF72_HALRR</name>
<evidence type="ECO:0000256" key="9">
    <source>
        <dbReference type="ARBA" id="ARBA00023242"/>
    </source>
</evidence>
<dbReference type="GO" id="GO:0030154">
    <property type="term" value="P:cell differentiation"/>
    <property type="evidence" value="ECO:0007669"/>
    <property type="project" value="UniProtKB-KW"/>
</dbReference>
<dbReference type="Pfam" id="PF13017">
    <property type="entry name" value="Maelstrom"/>
    <property type="match status" value="1"/>
</dbReference>
<sequence>MGKKKQGNGFYFFMVEKKPELEKKLGRKIQMSEMPGLVDMEWKNLPSEQKLKYREMGGKNLGTVEKLDCRGVPLSELRRQQKEKNQKTEDMKKDIANSVDFYRSGGALHRFNIYIANISYYVYTDEGHYTPAELSIAEFCFEKGIMREYHAVFKPEIPLSYGFTARQHSSATHKLLDDGLNHGLDTEDVVLQLQDFFKMEEKIPPLYTLEDQMECVETMLDTIAGHGYFSVYSLTHLFQHFYSAVHSPSIPLSIANDFLTHCGFDYHPALACKWHKLNQPDSGKYCTQSCVRRWIYNMCDNMLLEKTFGITPLENKHLPRAVRACGVCVDFPIPDFKVNRNTKAATPSVGAIEQLSSFSLTAKEETRGAYLFVSSKLDDQSKFRRSTSAKPLESLKHDLSSAWNRKTASIPSSDTSGADSLASVCFSTIDTTSEDDFPALGACAARSGNAAGRGQCTPKSKAPSKRRN</sequence>
<dbReference type="PANTHER" id="PTHR21358">
    <property type="entry name" value="PROTEIN MAELSTROM HOMOLOG"/>
    <property type="match status" value="1"/>
</dbReference>
<dbReference type="GO" id="GO:0060964">
    <property type="term" value="P:regulation of miRNA-mediated gene silencing"/>
    <property type="evidence" value="ECO:0007669"/>
    <property type="project" value="InterPro"/>
</dbReference>
<evidence type="ECO:0000259" key="13">
    <source>
        <dbReference type="Pfam" id="PF13017"/>
    </source>
</evidence>
<protein>
    <recommendedName>
        <fullName evidence="16">HMG box domain-containing protein</fullName>
    </recommendedName>
</protein>
<evidence type="ECO:0000313" key="14">
    <source>
        <dbReference type="EMBL" id="KAK7082867.1"/>
    </source>
</evidence>
<reference evidence="14 15" key="1">
    <citation type="submission" date="2023-11" db="EMBL/GenBank/DDBJ databases">
        <title>Halocaridina rubra genome assembly.</title>
        <authorList>
            <person name="Smith C."/>
        </authorList>
    </citation>
    <scope>NUCLEOTIDE SEQUENCE [LARGE SCALE GENOMIC DNA]</scope>
    <source>
        <strain evidence="14">EP-1</strain>
        <tissue evidence="14">Whole</tissue>
    </source>
</reference>
<keyword evidence="9" id="KW-0539">Nucleus</keyword>
<evidence type="ECO:0000256" key="7">
    <source>
        <dbReference type="ARBA" id="ARBA00023125"/>
    </source>
</evidence>
<feature type="domain" description="Maelstrom" evidence="13">
    <location>
        <begin position="126"/>
        <end position="321"/>
    </location>
</feature>
<dbReference type="Proteomes" id="UP001381693">
    <property type="component" value="Unassembled WGS sequence"/>
</dbReference>
<evidence type="ECO:0000256" key="10">
    <source>
        <dbReference type="ARBA" id="ARBA00023254"/>
    </source>
</evidence>
<dbReference type="GO" id="GO:0007283">
    <property type="term" value="P:spermatogenesis"/>
    <property type="evidence" value="ECO:0007669"/>
    <property type="project" value="TreeGrafter"/>
</dbReference>
<dbReference type="GO" id="GO:0045892">
    <property type="term" value="P:negative regulation of DNA-templated transcription"/>
    <property type="evidence" value="ECO:0007669"/>
    <property type="project" value="TreeGrafter"/>
</dbReference>
<dbReference type="Gene3D" id="1.10.30.10">
    <property type="entry name" value="High mobility group box domain"/>
    <property type="match status" value="1"/>
</dbReference>
<dbReference type="GO" id="GO:0043186">
    <property type="term" value="C:P granule"/>
    <property type="evidence" value="ECO:0007669"/>
    <property type="project" value="TreeGrafter"/>
</dbReference>
<keyword evidence="4" id="KW-0217">Developmental protein</keyword>
<comment type="subcellular location">
    <subcellularLocation>
        <location evidence="2">Cytoplasm</location>
    </subcellularLocation>
    <subcellularLocation>
        <location evidence="1">Nucleus</location>
    </subcellularLocation>
</comment>
<evidence type="ECO:0000256" key="5">
    <source>
        <dbReference type="ARBA" id="ARBA00022490"/>
    </source>
</evidence>
<evidence type="ECO:0000256" key="6">
    <source>
        <dbReference type="ARBA" id="ARBA00022782"/>
    </source>
</evidence>
<comment type="similarity">
    <text evidence="3">Belongs to the maelstrom family.</text>
</comment>
<keyword evidence="8" id="KW-0943">RNA-mediated gene silencing</keyword>
<keyword evidence="7" id="KW-0238">DNA-binding</keyword>
<keyword evidence="15" id="KW-1185">Reference proteome</keyword>
<evidence type="ECO:0008006" key="16">
    <source>
        <dbReference type="Google" id="ProtNLM"/>
    </source>
</evidence>
<evidence type="ECO:0000259" key="12">
    <source>
        <dbReference type="Pfam" id="PF09011"/>
    </source>
</evidence>
<proteinExistence type="inferred from homology"/>
<gene>
    <name evidence="14" type="ORF">SK128_026655</name>
</gene>
<dbReference type="GO" id="GO:0043565">
    <property type="term" value="F:sequence-specific DNA binding"/>
    <property type="evidence" value="ECO:0007669"/>
    <property type="project" value="TreeGrafter"/>
</dbReference>
<dbReference type="AlphaFoldDB" id="A0AAN9AF72"/>